<evidence type="ECO:0000313" key="2">
    <source>
        <dbReference type="Proteomes" id="UP001283361"/>
    </source>
</evidence>
<comment type="caution">
    <text evidence="1">The sequence shown here is derived from an EMBL/GenBank/DDBJ whole genome shotgun (WGS) entry which is preliminary data.</text>
</comment>
<organism evidence="1 2">
    <name type="scientific">Elysia crispata</name>
    <name type="common">lettuce slug</name>
    <dbReference type="NCBI Taxonomy" id="231223"/>
    <lineage>
        <taxon>Eukaryota</taxon>
        <taxon>Metazoa</taxon>
        <taxon>Spiralia</taxon>
        <taxon>Lophotrochozoa</taxon>
        <taxon>Mollusca</taxon>
        <taxon>Gastropoda</taxon>
        <taxon>Heterobranchia</taxon>
        <taxon>Euthyneura</taxon>
        <taxon>Panpulmonata</taxon>
        <taxon>Sacoglossa</taxon>
        <taxon>Placobranchoidea</taxon>
        <taxon>Plakobranchidae</taxon>
        <taxon>Elysia</taxon>
    </lineage>
</organism>
<name>A0AAE1B4V3_9GAST</name>
<reference evidence="1" key="1">
    <citation type="journal article" date="2023" name="G3 (Bethesda)">
        <title>A reference genome for the long-term kleptoplast-retaining sea slug Elysia crispata morphotype clarki.</title>
        <authorList>
            <person name="Eastman K.E."/>
            <person name="Pendleton A.L."/>
            <person name="Shaikh M.A."/>
            <person name="Suttiyut T."/>
            <person name="Ogas R."/>
            <person name="Tomko P."/>
            <person name="Gavelis G."/>
            <person name="Widhalm J.R."/>
            <person name="Wisecaver J.H."/>
        </authorList>
    </citation>
    <scope>NUCLEOTIDE SEQUENCE</scope>
    <source>
        <strain evidence="1">ECLA1</strain>
    </source>
</reference>
<evidence type="ECO:0000313" key="1">
    <source>
        <dbReference type="EMBL" id="KAK3799703.1"/>
    </source>
</evidence>
<dbReference type="EMBL" id="JAWDGP010000544">
    <property type="protein sequence ID" value="KAK3799703.1"/>
    <property type="molecule type" value="Genomic_DNA"/>
</dbReference>
<keyword evidence="2" id="KW-1185">Reference proteome</keyword>
<protein>
    <submittedName>
        <fullName evidence="1">Uncharacterized protein</fullName>
    </submittedName>
</protein>
<accession>A0AAE1B4V3</accession>
<proteinExistence type="predicted"/>
<sequence length="116" mass="13122">MRGALSWSLRLIGLSLGLKETHRKLAFRWTIFLANWEIIDSAAELPIGHISCLFSPALHALCVARANWPEAVVALILRANHGLKVLLQPHFCRPSTNLNSAQRLHEWGGKKRLIRR</sequence>
<gene>
    <name evidence="1" type="ORF">RRG08_020438</name>
</gene>
<dbReference type="Proteomes" id="UP001283361">
    <property type="component" value="Unassembled WGS sequence"/>
</dbReference>
<dbReference type="AlphaFoldDB" id="A0AAE1B4V3"/>